<evidence type="ECO:0000313" key="9">
    <source>
        <dbReference type="Proteomes" id="UP000236488"/>
    </source>
</evidence>
<reference evidence="8 9" key="1">
    <citation type="journal article" date="2018" name="Int. J. Syst. Evol. Microbiol.">
        <title>Rubneribacter badeniensis gen. nov., sp. nov. and Enteroscipio rubneri gen. nov., sp. nov., new members of the Eggerthellaceae isolated from human faeces.</title>
        <authorList>
            <person name="Danylec N."/>
            <person name="Gobl A."/>
            <person name="Stoll D.A."/>
            <person name="Hetzer B."/>
            <person name="Kulling S.E."/>
            <person name="Huch M."/>
        </authorList>
    </citation>
    <scope>NUCLEOTIDE SEQUENCE [LARGE SCALE GENOMIC DNA]</scope>
    <source>
        <strain evidence="8 9">ResAG-85</strain>
    </source>
</reference>
<dbReference type="PANTHER" id="PTHR11070">
    <property type="entry name" value="UVRD / RECB / PCRA DNA HELICASE FAMILY MEMBER"/>
    <property type="match status" value="1"/>
</dbReference>
<dbReference type="InterPro" id="IPR013986">
    <property type="entry name" value="DExx_box_DNA_helicase_dom_sf"/>
</dbReference>
<keyword evidence="2 6" id="KW-0378">Hydrolase</keyword>
<dbReference type="Proteomes" id="UP000236488">
    <property type="component" value="Unassembled WGS sequence"/>
</dbReference>
<dbReference type="SUPFAM" id="SSF52540">
    <property type="entry name" value="P-loop containing nucleoside triphosphate hydrolases"/>
    <property type="match status" value="1"/>
</dbReference>
<evidence type="ECO:0000256" key="5">
    <source>
        <dbReference type="ARBA" id="ARBA00023125"/>
    </source>
</evidence>
<organism evidence="8 9">
    <name type="scientific">Rubneribacter badeniensis</name>
    <dbReference type="NCBI Taxonomy" id="2070688"/>
    <lineage>
        <taxon>Bacteria</taxon>
        <taxon>Bacillati</taxon>
        <taxon>Actinomycetota</taxon>
        <taxon>Coriobacteriia</taxon>
        <taxon>Eggerthellales</taxon>
        <taxon>Eggerthellaceae</taxon>
        <taxon>Rubneribacter</taxon>
    </lineage>
</organism>
<evidence type="ECO:0000256" key="3">
    <source>
        <dbReference type="ARBA" id="ARBA00022806"/>
    </source>
</evidence>
<feature type="domain" description="UvrD-like helicase ATP-binding" evidence="7">
    <location>
        <begin position="1"/>
        <end position="260"/>
    </location>
</feature>
<dbReference type="Gene3D" id="3.40.50.300">
    <property type="entry name" value="P-loop containing nucleotide triphosphate hydrolases"/>
    <property type="match status" value="1"/>
</dbReference>
<dbReference type="GO" id="GO:0043138">
    <property type="term" value="F:3'-5' DNA helicase activity"/>
    <property type="evidence" value="ECO:0007669"/>
    <property type="project" value="TreeGrafter"/>
</dbReference>
<keyword evidence="1 6" id="KW-0547">Nucleotide-binding</keyword>
<accession>A0A2K2U3I4</accession>
<protein>
    <submittedName>
        <fullName evidence="8">DNA helicase</fullName>
    </submittedName>
</protein>
<dbReference type="PANTHER" id="PTHR11070:SF2">
    <property type="entry name" value="ATP-DEPENDENT DNA HELICASE SRS2"/>
    <property type="match status" value="1"/>
</dbReference>
<dbReference type="GO" id="GO:0000725">
    <property type="term" value="P:recombinational repair"/>
    <property type="evidence" value="ECO:0007669"/>
    <property type="project" value="TreeGrafter"/>
</dbReference>
<keyword evidence="4 6" id="KW-0067">ATP-binding</keyword>
<feature type="binding site" evidence="6">
    <location>
        <begin position="15"/>
        <end position="22"/>
    </location>
    <ligand>
        <name>ATP</name>
        <dbReference type="ChEBI" id="CHEBI:30616"/>
    </ligand>
</feature>
<dbReference type="GO" id="GO:0016787">
    <property type="term" value="F:hydrolase activity"/>
    <property type="evidence" value="ECO:0007669"/>
    <property type="project" value="UniProtKB-UniRule"/>
</dbReference>
<comment type="caution">
    <text evidence="8">The sequence shown here is derived from an EMBL/GenBank/DDBJ whole genome shotgun (WGS) entry which is preliminary data.</text>
</comment>
<dbReference type="Pfam" id="PF00580">
    <property type="entry name" value="UvrD-helicase"/>
    <property type="match status" value="1"/>
</dbReference>
<dbReference type="InterPro" id="IPR027417">
    <property type="entry name" value="P-loop_NTPase"/>
</dbReference>
<evidence type="ECO:0000256" key="1">
    <source>
        <dbReference type="ARBA" id="ARBA00022741"/>
    </source>
</evidence>
<keyword evidence="5" id="KW-0238">DNA-binding</keyword>
<dbReference type="InterPro" id="IPR000212">
    <property type="entry name" value="DNA_helicase_UvrD/REP"/>
</dbReference>
<keyword evidence="9" id="KW-1185">Reference proteome</keyword>
<proteinExistence type="predicted"/>
<dbReference type="GO" id="GO:0005524">
    <property type="term" value="F:ATP binding"/>
    <property type="evidence" value="ECO:0007669"/>
    <property type="project" value="UniProtKB-UniRule"/>
</dbReference>
<dbReference type="GO" id="GO:0003677">
    <property type="term" value="F:DNA binding"/>
    <property type="evidence" value="ECO:0007669"/>
    <property type="project" value="UniProtKB-KW"/>
</dbReference>
<sequence>MTYEPTALEAVRIVGGVGTGKTERLVERAADLALADGPRSVAAFCATPLAARAFAARLRERLGDAADDVLVTTPRAFALEVLDDNEARASTGRDPRLLTAVEEKFLLEDLKVSGIRPKRLREMLKFFYRSWTELADDDPDWLLPGEEAELHALLKESLGFMRAVIEPEAANLAVNHLRESEAARSAHRFAHVVVDDAHCLSRASQLLAELAASTSIAMAGDADACVRAFDSYPYAAGLDEFAERHPKARLVQLDAYLRSKVTARAAENVLADPAFEGHALAASDGAEEGALAVLASDDPADEFERAAAHLADAARAGVPASHMAVAVPNDVWARNMVAALEARGLRAEALPARQPLGGDARILERCLPARVLTALNLVADPNDATAWRCWCGFGDHLLNSAAFASLRKQGLSLAEALAAVDSGAAPHAVGMQRVADARREGLELAARADGLSGRSLLDEITRLVSDGAETSAPSVVARLCLADGEADDAASMARRARERLTMPTLSDGDAVAVVPYDLAVGLSPDTLVIAGFVNGFIPCRDYFDTTVTTLDKQEKMHAADARRIYALVGKAERVLALSHFASTDLETAGALKLKIDRIRLRDGVRTCSIAPSDFLTAIVGEA</sequence>
<evidence type="ECO:0000259" key="7">
    <source>
        <dbReference type="PROSITE" id="PS51198"/>
    </source>
</evidence>
<dbReference type="Gene3D" id="1.10.10.160">
    <property type="match status" value="1"/>
</dbReference>
<evidence type="ECO:0000313" key="8">
    <source>
        <dbReference type="EMBL" id="PNV64893.1"/>
    </source>
</evidence>
<keyword evidence="3 6" id="KW-0347">Helicase</keyword>
<dbReference type="AlphaFoldDB" id="A0A2K2U3I4"/>
<name>A0A2K2U3I4_9ACTN</name>
<dbReference type="EMBL" id="PPEL01000060">
    <property type="protein sequence ID" value="PNV64893.1"/>
    <property type="molecule type" value="Genomic_DNA"/>
</dbReference>
<dbReference type="PROSITE" id="PS51198">
    <property type="entry name" value="UVRD_HELICASE_ATP_BIND"/>
    <property type="match status" value="1"/>
</dbReference>
<evidence type="ECO:0000256" key="2">
    <source>
        <dbReference type="ARBA" id="ARBA00022801"/>
    </source>
</evidence>
<gene>
    <name evidence="8" type="ORF">C2L80_09470</name>
</gene>
<evidence type="ECO:0000256" key="4">
    <source>
        <dbReference type="ARBA" id="ARBA00022840"/>
    </source>
</evidence>
<dbReference type="RefSeq" id="WP_103263096.1">
    <property type="nucleotide sequence ID" value="NZ_PPEL01000060.1"/>
</dbReference>
<evidence type="ECO:0000256" key="6">
    <source>
        <dbReference type="PROSITE-ProRule" id="PRU00560"/>
    </source>
</evidence>
<dbReference type="InterPro" id="IPR014016">
    <property type="entry name" value="UvrD-like_ATP-bd"/>
</dbReference>